<accession>A0A849T1G6</accession>
<reference evidence="1 2" key="1">
    <citation type="submission" date="2020-04" db="EMBL/GenBank/DDBJ databases">
        <title>Metagenomic profiling of ammonia- and methane-oxidizing microorganisms in a Dutch drinking water treatment plant.</title>
        <authorList>
            <person name="Poghosyan L."/>
            <person name="Leucker S."/>
        </authorList>
    </citation>
    <scope>NUCLEOTIDE SEQUENCE [LARGE SCALE GENOMIC DNA]</scope>
    <source>
        <strain evidence="1">S-RSF-IL-03</strain>
    </source>
</reference>
<proteinExistence type="predicted"/>
<dbReference type="EMBL" id="JABFRW010000175">
    <property type="protein sequence ID" value="NOT35139.1"/>
    <property type="molecule type" value="Genomic_DNA"/>
</dbReference>
<gene>
    <name evidence="1" type="ORF">HOP12_13405</name>
</gene>
<dbReference type="Proteomes" id="UP000580839">
    <property type="component" value="Unassembled WGS sequence"/>
</dbReference>
<comment type="caution">
    <text evidence="1">The sequence shown here is derived from an EMBL/GenBank/DDBJ whole genome shotgun (WGS) entry which is preliminary data.</text>
</comment>
<sequence length="226" mass="24559">MAIDFVLIVGQDSNRLASILDLKRISTAMLTAFDLPTATLASVIELRASSEAAHLAWQLGGDHVGLARVERAIASRVDESRGEERWAPLATLIPDGQDRVTFVDLALESGRRYGYRLRVPANDDGEVVGETWLEVPAAAGLALRVAAPVPLSGRISFALELPRSGEARLELFDLAGRRLEQLRIEGREAGLLTVEMGGERGLRAGVHFARLTQGERQVTARFVVAR</sequence>
<name>A0A849T1G6_UNCEI</name>
<protein>
    <recommendedName>
        <fullName evidence="3">T9SS type A sorting domain-containing protein</fullName>
    </recommendedName>
</protein>
<dbReference type="AlphaFoldDB" id="A0A849T1G6"/>
<evidence type="ECO:0008006" key="3">
    <source>
        <dbReference type="Google" id="ProtNLM"/>
    </source>
</evidence>
<organism evidence="1 2">
    <name type="scientific">Eiseniibacteriota bacterium</name>
    <dbReference type="NCBI Taxonomy" id="2212470"/>
    <lineage>
        <taxon>Bacteria</taxon>
        <taxon>Candidatus Eiseniibacteriota</taxon>
    </lineage>
</organism>
<evidence type="ECO:0000313" key="1">
    <source>
        <dbReference type="EMBL" id="NOT35139.1"/>
    </source>
</evidence>
<evidence type="ECO:0000313" key="2">
    <source>
        <dbReference type="Proteomes" id="UP000580839"/>
    </source>
</evidence>